<accession>A0A811TY62</accession>
<evidence type="ECO:0000313" key="1">
    <source>
        <dbReference type="EMBL" id="CAD6991722.1"/>
    </source>
</evidence>
<protein>
    <submittedName>
        <fullName evidence="1">(Mediterranean fruit fly) hypothetical protein</fullName>
    </submittedName>
</protein>
<comment type="caution">
    <text evidence="1">The sequence shown here is derived from an EMBL/GenBank/DDBJ whole genome shotgun (WGS) entry which is preliminary data.</text>
</comment>
<proteinExistence type="predicted"/>
<dbReference type="EMBL" id="CAJHJT010000001">
    <property type="protein sequence ID" value="CAD6991722.1"/>
    <property type="molecule type" value="Genomic_DNA"/>
</dbReference>
<organism evidence="1 2">
    <name type="scientific">Ceratitis capitata</name>
    <name type="common">Mediterranean fruit fly</name>
    <name type="synonym">Tephritis capitata</name>
    <dbReference type="NCBI Taxonomy" id="7213"/>
    <lineage>
        <taxon>Eukaryota</taxon>
        <taxon>Metazoa</taxon>
        <taxon>Ecdysozoa</taxon>
        <taxon>Arthropoda</taxon>
        <taxon>Hexapoda</taxon>
        <taxon>Insecta</taxon>
        <taxon>Pterygota</taxon>
        <taxon>Neoptera</taxon>
        <taxon>Endopterygota</taxon>
        <taxon>Diptera</taxon>
        <taxon>Brachycera</taxon>
        <taxon>Muscomorpha</taxon>
        <taxon>Tephritoidea</taxon>
        <taxon>Tephritidae</taxon>
        <taxon>Ceratitis</taxon>
        <taxon>Ceratitis</taxon>
    </lineage>
</organism>
<gene>
    <name evidence="1" type="ORF">CCAP1982_LOCUS635</name>
</gene>
<sequence>MRLYLRQRISYEQRKSSSEPLAENGWNFFDSSIDTDYSPWCRLRVIDVITASWVKYRRYTVSNSV</sequence>
<dbReference type="Proteomes" id="UP000606786">
    <property type="component" value="Unassembled WGS sequence"/>
</dbReference>
<evidence type="ECO:0000313" key="2">
    <source>
        <dbReference type="Proteomes" id="UP000606786"/>
    </source>
</evidence>
<keyword evidence="2" id="KW-1185">Reference proteome</keyword>
<reference evidence="1" key="1">
    <citation type="submission" date="2020-11" db="EMBL/GenBank/DDBJ databases">
        <authorList>
            <person name="Whitehead M."/>
        </authorList>
    </citation>
    <scope>NUCLEOTIDE SEQUENCE</scope>
    <source>
        <strain evidence="1">EGII</strain>
    </source>
</reference>
<name>A0A811TY62_CERCA</name>
<dbReference type="AlphaFoldDB" id="A0A811TY62"/>